<evidence type="ECO:0000313" key="2">
    <source>
        <dbReference type="EMBL" id="GAA4184625.1"/>
    </source>
</evidence>
<dbReference type="Proteomes" id="UP001500213">
    <property type="component" value="Unassembled WGS sequence"/>
</dbReference>
<protein>
    <recommendedName>
        <fullName evidence="4">DUF3027 domain-containing protein</fullName>
    </recommendedName>
</protein>
<name>A0ABP8AIS1_9MICO</name>
<proteinExistence type="predicted"/>
<feature type="region of interest" description="Disordered" evidence="1">
    <location>
        <begin position="124"/>
        <end position="218"/>
    </location>
</feature>
<reference evidence="3" key="1">
    <citation type="journal article" date="2019" name="Int. J. Syst. Evol. Microbiol.">
        <title>The Global Catalogue of Microorganisms (GCM) 10K type strain sequencing project: providing services to taxonomists for standard genome sequencing and annotation.</title>
        <authorList>
            <consortium name="The Broad Institute Genomics Platform"/>
            <consortium name="The Broad Institute Genome Sequencing Center for Infectious Disease"/>
            <person name="Wu L."/>
            <person name="Ma J."/>
        </authorList>
    </citation>
    <scope>NUCLEOTIDE SEQUENCE [LARGE SCALE GENOMIC DNA]</scope>
    <source>
        <strain evidence="3">JCM 17593</strain>
    </source>
</reference>
<evidence type="ECO:0000256" key="1">
    <source>
        <dbReference type="SAM" id="MobiDB-lite"/>
    </source>
</evidence>
<evidence type="ECO:0008006" key="4">
    <source>
        <dbReference type="Google" id="ProtNLM"/>
    </source>
</evidence>
<feature type="compositionally biased region" description="Acidic residues" evidence="1">
    <location>
        <begin position="137"/>
        <end position="201"/>
    </location>
</feature>
<evidence type="ECO:0000313" key="3">
    <source>
        <dbReference type="Proteomes" id="UP001500213"/>
    </source>
</evidence>
<gene>
    <name evidence="2" type="ORF">GCM10022288_05580</name>
</gene>
<organism evidence="2 3">
    <name type="scientific">Gryllotalpicola kribbensis</name>
    <dbReference type="NCBI Taxonomy" id="993084"/>
    <lineage>
        <taxon>Bacteria</taxon>
        <taxon>Bacillati</taxon>
        <taxon>Actinomycetota</taxon>
        <taxon>Actinomycetes</taxon>
        <taxon>Micrococcales</taxon>
        <taxon>Microbacteriaceae</taxon>
        <taxon>Gryllotalpicola</taxon>
    </lineage>
</organism>
<comment type="caution">
    <text evidence="2">The sequence shown here is derived from an EMBL/GenBank/DDBJ whole genome shotgun (WGS) entry which is preliminary data.</text>
</comment>
<feature type="compositionally biased region" description="Low complexity" evidence="1">
    <location>
        <begin position="202"/>
        <end position="218"/>
    </location>
</feature>
<keyword evidence="3" id="KW-1185">Reference proteome</keyword>
<dbReference type="Pfam" id="PF11228">
    <property type="entry name" value="DUF3027"/>
    <property type="match status" value="1"/>
</dbReference>
<sequence length="218" mass="23315">MSDEVQATDAAAEASASESPAPVADDVLLKAVDVARAALAEITPAATIGAPAGHLVEGERVLSLLFENRLPGYPGWFWTVSLSREADSDAVNVLEAELMPGDDALLAPDWVPWADRLAEYQAQKKAEREAAAAAGEPEPEDEFVADDADESDEDEDGDELDSDDELDESDDEDDDSDDLEVADLHDFDDEEDDAEVDDFESSELQGAEAAALASDEEE</sequence>
<dbReference type="InterPro" id="IPR021391">
    <property type="entry name" value="DUF3027"/>
</dbReference>
<dbReference type="EMBL" id="BAABBX010000004">
    <property type="protein sequence ID" value="GAA4184625.1"/>
    <property type="molecule type" value="Genomic_DNA"/>
</dbReference>
<accession>A0ABP8AIS1</accession>
<dbReference type="RefSeq" id="WP_344773581.1">
    <property type="nucleotide sequence ID" value="NZ_BAABBX010000004.1"/>
</dbReference>